<keyword evidence="2" id="KW-1185">Reference proteome</keyword>
<name>A0A8H2W6I2_9HELO</name>
<protein>
    <submittedName>
        <fullName evidence="1">B3798a5b-1238-4cfb-8fa9-c530548e589d</fullName>
    </submittedName>
</protein>
<comment type="caution">
    <text evidence="1">The sequence shown here is derived from an EMBL/GenBank/DDBJ whole genome shotgun (WGS) entry which is preliminary data.</text>
</comment>
<dbReference type="Proteomes" id="UP000624404">
    <property type="component" value="Unassembled WGS sequence"/>
</dbReference>
<organism evidence="1 2">
    <name type="scientific">Sclerotinia trifoliorum</name>
    <dbReference type="NCBI Taxonomy" id="28548"/>
    <lineage>
        <taxon>Eukaryota</taxon>
        <taxon>Fungi</taxon>
        <taxon>Dikarya</taxon>
        <taxon>Ascomycota</taxon>
        <taxon>Pezizomycotina</taxon>
        <taxon>Leotiomycetes</taxon>
        <taxon>Helotiales</taxon>
        <taxon>Sclerotiniaceae</taxon>
        <taxon>Sclerotinia</taxon>
    </lineage>
</organism>
<dbReference type="EMBL" id="CAJHIA010000037">
    <property type="protein sequence ID" value="CAD6455591.1"/>
    <property type="molecule type" value="Genomic_DNA"/>
</dbReference>
<evidence type="ECO:0000313" key="2">
    <source>
        <dbReference type="Proteomes" id="UP000624404"/>
    </source>
</evidence>
<evidence type="ECO:0000313" key="1">
    <source>
        <dbReference type="EMBL" id="CAD6455591.1"/>
    </source>
</evidence>
<dbReference type="OrthoDB" id="3524720at2759"/>
<proteinExistence type="predicted"/>
<gene>
    <name evidence="1" type="ORF">SCLTRI_LOCUS10281</name>
</gene>
<dbReference type="AlphaFoldDB" id="A0A8H2W6I2"/>
<accession>A0A8H2W6I2</accession>
<reference evidence="1" key="1">
    <citation type="submission" date="2020-10" db="EMBL/GenBank/DDBJ databases">
        <authorList>
            <person name="Kusch S."/>
        </authorList>
    </citation>
    <scope>NUCLEOTIDE SEQUENCE</scope>
    <source>
        <strain evidence="1">SwB9</strain>
    </source>
</reference>
<sequence>MPLYPTDSQVDEYRHFRHARGLIQKNRTPLDTVQYIYKDANTQEIYSCLNDYLSTNAFAVQSAAHYYHITYNTSNYFQRVKQSCRTPVKALTLPYKALWFPSESTNNTSDHPSYNTSSAEAKGFSAHRIERYLAENDSPVPYASPALHDGGNLERTSAAAHGMNLKLQQFDAEFYGQEGA</sequence>